<evidence type="ECO:0000259" key="2">
    <source>
        <dbReference type="Pfam" id="PF00582"/>
    </source>
</evidence>
<name>A0ABS9YSK6_9MYCO</name>
<evidence type="ECO:0000313" key="4">
    <source>
        <dbReference type="Proteomes" id="UP001139068"/>
    </source>
</evidence>
<dbReference type="InterPro" id="IPR006016">
    <property type="entry name" value="UspA"/>
</dbReference>
<dbReference type="Proteomes" id="UP001139068">
    <property type="component" value="Unassembled WGS sequence"/>
</dbReference>
<organism evidence="3 4">
    <name type="scientific">Candidatus Mycolicibacterium alkanivorans</name>
    <dbReference type="NCBI Taxonomy" id="2954114"/>
    <lineage>
        <taxon>Bacteria</taxon>
        <taxon>Bacillati</taxon>
        <taxon>Actinomycetota</taxon>
        <taxon>Actinomycetes</taxon>
        <taxon>Mycobacteriales</taxon>
        <taxon>Mycobacteriaceae</taxon>
        <taxon>Mycolicibacterium</taxon>
    </lineage>
</organism>
<dbReference type="SUPFAM" id="SSF52402">
    <property type="entry name" value="Adenine nucleotide alpha hydrolases-like"/>
    <property type="match status" value="1"/>
</dbReference>
<sequence length="105" mass="11086">MSDRSTQPAVVVGVDGSPSSIMAVRWAAREATMRNAGLTVVHGLSPLAVWPAVPIPAELHRLPRAGRGTAGPARLGQHRRGACSPRPGDRRPPLMRCPAPSLEVN</sequence>
<dbReference type="Pfam" id="PF00582">
    <property type="entry name" value="Usp"/>
    <property type="match status" value="1"/>
</dbReference>
<dbReference type="InterPro" id="IPR014729">
    <property type="entry name" value="Rossmann-like_a/b/a_fold"/>
</dbReference>
<feature type="domain" description="UspA" evidence="2">
    <location>
        <begin position="10"/>
        <end position="48"/>
    </location>
</feature>
<protein>
    <submittedName>
        <fullName evidence="3">Universal stress protein</fullName>
    </submittedName>
</protein>
<dbReference type="EMBL" id="JAIVFL010000001">
    <property type="protein sequence ID" value="MCI4674132.1"/>
    <property type="molecule type" value="Genomic_DNA"/>
</dbReference>
<dbReference type="Gene3D" id="3.40.50.620">
    <property type="entry name" value="HUPs"/>
    <property type="match status" value="1"/>
</dbReference>
<proteinExistence type="predicted"/>
<gene>
    <name evidence="3" type="ORF">K9U37_03945</name>
</gene>
<accession>A0ABS9YSK6</accession>
<evidence type="ECO:0000256" key="1">
    <source>
        <dbReference type="SAM" id="MobiDB-lite"/>
    </source>
</evidence>
<keyword evidence="4" id="KW-1185">Reference proteome</keyword>
<evidence type="ECO:0000313" key="3">
    <source>
        <dbReference type="EMBL" id="MCI4674132.1"/>
    </source>
</evidence>
<reference evidence="3" key="1">
    <citation type="journal article" date="2022" name="ISME J.">
        <title>Identification of active gaseous-alkane degraders at natural gas seeps.</title>
        <authorList>
            <person name="Farhan Ul Haque M."/>
            <person name="Hernandez M."/>
            <person name="Crombie A.T."/>
            <person name="Murrell J.C."/>
        </authorList>
    </citation>
    <scope>NUCLEOTIDE SEQUENCE</scope>
    <source>
        <strain evidence="3">ANDR5</strain>
    </source>
</reference>
<comment type="caution">
    <text evidence="3">The sequence shown here is derived from an EMBL/GenBank/DDBJ whole genome shotgun (WGS) entry which is preliminary data.</text>
</comment>
<feature type="region of interest" description="Disordered" evidence="1">
    <location>
        <begin position="63"/>
        <end position="105"/>
    </location>
</feature>